<dbReference type="Gene3D" id="3.40.50.10540">
    <property type="entry name" value="Crotonobetainyl-coa:carnitine coa-transferase, domain 1"/>
    <property type="match status" value="1"/>
</dbReference>
<organism evidence="3 6">
    <name type="scientific">Limulus polyphemus</name>
    <name type="common">Atlantic horseshoe crab</name>
    <dbReference type="NCBI Taxonomy" id="6850"/>
    <lineage>
        <taxon>Eukaryota</taxon>
        <taxon>Metazoa</taxon>
        <taxon>Ecdysozoa</taxon>
        <taxon>Arthropoda</taxon>
        <taxon>Chelicerata</taxon>
        <taxon>Merostomata</taxon>
        <taxon>Xiphosura</taxon>
        <taxon>Limulidae</taxon>
        <taxon>Limulus</taxon>
    </lineage>
</organism>
<dbReference type="InterPro" id="IPR003673">
    <property type="entry name" value="CoA-Trfase_fam_III"/>
</dbReference>
<dbReference type="Gene3D" id="3.30.1540.10">
    <property type="entry name" value="formyl-coa transferase, domain 3"/>
    <property type="match status" value="1"/>
</dbReference>
<dbReference type="InterPro" id="IPR050483">
    <property type="entry name" value="CoA-transferase_III_domain"/>
</dbReference>
<dbReference type="RefSeq" id="XP_022237763.1">
    <property type="nucleotide sequence ID" value="XM_022382055.1"/>
</dbReference>
<dbReference type="PANTHER" id="PTHR48207">
    <property type="entry name" value="SUCCINATE--HYDROXYMETHYLGLUTARATE COA-TRANSFERASE"/>
    <property type="match status" value="1"/>
</dbReference>
<sequence length="374" mass="40707">MILGDLGAEVIKIEHPGGGDETRRWGPPFVKEESCYFLCVNRNKKSVAVNLKDTRGQSLVKDLAKQSDVLVENYLPGKLDELGLGFTQVSEVAPQLVYCSISGYGPSGPYKTRAGYDVIAASIGGLLHITGPPNGDPCKVGVAMTDLATGLYAHGAILAALLEREKTGRGQKIDCNLLSTQVSLLANLGSNYLNAGKEAIRWGTAHESIVPYQAFQTSDGYITVGAGSDEQFQIFCKCLGLQHLLTDSRYKTNRNRVANRQALLYELSSRFLQHSTDHWMEAFNGSGIPYGPINNIEQVFNDPQVQHNGMVVEMEQRNAGSIKVIGPAVKYSSSVNQPRFPPPSLGEHTDSILTSLLGLTEIDLQVLREEKVIS</sequence>
<accession>A0ABM1S2A8</accession>
<name>A0ABM1S2A8_LIMPO</name>
<evidence type="ECO:0000313" key="5">
    <source>
        <dbReference type="RefSeq" id="XP_022237762.1"/>
    </source>
</evidence>
<dbReference type="SUPFAM" id="SSF89796">
    <property type="entry name" value="CoA-transferase family III (CaiB/BaiF)"/>
    <property type="match status" value="1"/>
</dbReference>
<dbReference type="RefSeq" id="XP_022237762.1">
    <property type="nucleotide sequence ID" value="XM_022382054.1"/>
</dbReference>
<evidence type="ECO:0000313" key="3">
    <source>
        <dbReference type="Proteomes" id="UP000694941"/>
    </source>
</evidence>
<dbReference type="InterPro" id="IPR044855">
    <property type="entry name" value="CoA-Trfase_III_dom3_sf"/>
</dbReference>
<proteinExistence type="inferred from homology"/>
<comment type="similarity">
    <text evidence="1">Belongs to the CoA-transferase III family.</text>
</comment>
<keyword evidence="3" id="KW-1185">Reference proteome</keyword>
<evidence type="ECO:0000256" key="1">
    <source>
        <dbReference type="ARBA" id="ARBA00008383"/>
    </source>
</evidence>
<evidence type="ECO:0000256" key="2">
    <source>
        <dbReference type="ARBA" id="ARBA00022679"/>
    </source>
</evidence>
<dbReference type="Proteomes" id="UP000694941">
    <property type="component" value="Unplaced"/>
</dbReference>
<dbReference type="PANTHER" id="PTHR48207:SF3">
    <property type="entry name" value="SUCCINATE--HYDROXYMETHYLGLUTARATE COA-TRANSFERASE"/>
    <property type="match status" value="1"/>
</dbReference>
<keyword evidence="2" id="KW-0808">Transferase</keyword>
<dbReference type="RefSeq" id="XP_022237761.1">
    <property type="nucleotide sequence ID" value="XM_022382053.1"/>
</dbReference>
<gene>
    <name evidence="4 5 6" type="primary">LOC106478461</name>
</gene>
<reference evidence="4 5" key="1">
    <citation type="submission" date="2025-05" db="UniProtKB">
        <authorList>
            <consortium name="RefSeq"/>
        </authorList>
    </citation>
    <scope>IDENTIFICATION</scope>
    <source>
        <tissue evidence="4 5">Muscle</tissue>
    </source>
</reference>
<protein>
    <submittedName>
        <fullName evidence="4 5">Succinate--hydroxymethylglutarate CoA-transferase-like isoform X2</fullName>
    </submittedName>
</protein>
<dbReference type="InterPro" id="IPR023606">
    <property type="entry name" value="CoA-Trfase_III_dom_1_sf"/>
</dbReference>
<dbReference type="Pfam" id="PF02515">
    <property type="entry name" value="CoA_transf_3"/>
    <property type="match status" value="1"/>
</dbReference>
<dbReference type="GeneID" id="106478461"/>
<evidence type="ECO:0000313" key="6">
    <source>
        <dbReference type="RefSeq" id="XP_022237763.1"/>
    </source>
</evidence>
<evidence type="ECO:0000313" key="4">
    <source>
        <dbReference type="RefSeq" id="XP_022237761.1"/>
    </source>
</evidence>